<protein>
    <submittedName>
        <fullName evidence="1">Uncharacterized protein</fullName>
    </submittedName>
</protein>
<comment type="caution">
    <text evidence="1">The sequence shown here is derived from an EMBL/GenBank/DDBJ whole genome shotgun (WGS) entry which is preliminary data.</text>
</comment>
<proteinExistence type="predicted"/>
<dbReference type="EMBL" id="JBJUIK010000017">
    <property type="protein sequence ID" value="KAL3497802.1"/>
    <property type="molecule type" value="Genomic_DNA"/>
</dbReference>
<dbReference type="SUPFAM" id="SSF52402">
    <property type="entry name" value="Adenine nucleotide alpha hydrolases-like"/>
    <property type="match status" value="1"/>
</dbReference>
<evidence type="ECO:0000313" key="1">
    <source>
        <dbReference type="EMBL" id="KAL3497802.1"/>
    </source>
</evidence>
<accession>A0ABD2XRY6</accession>
<dbReference type="Proteomes" id="UP001630127">
    <property type="component" value="Unassembled WGS sequence"/>
</dbReference>
<dbReference type="Gene3D" id="3.40.50.620">
    <property type="entry name" value="HUPs"/>
    <property type="match status" value="1"/>
</dbReference>
<dbReference type="PANTHER" id="PTHR33563">
    <property type="match status" value="1"/>
</dbReference>
<name>A0ABD2XRY6_9GENT</name>
<sequence length="267" mass="30541">MAEANGVEEDKRPKIMPPYSLFCGKRTLAQDLIMHESPGSVDIPKHVVIVMDGLKEFSMDPLEWVLKNVANGASSSCTVTLLGVMPWLNIPLSSKTWSDIWSMDLEYLSMIKEWKNDAKYQKVRVLLDLCHHYGVELEIRTEMGHPLRLLVVEQISSLHATLVVFDRYHDTKYIEYYAEKLPCNMVKMNEDGEVDMIRGRSRIDSVESTPGDDSSYFVAPSPKVIFSEQIKKLLKQRSRSYKQESFGKKIIEATDFPFGCLNGIRDK</sequence>
<gene>
    <name evidence="1" type="ORF">ACH5RR_040534</name>
</gene>
<dbReference type="AlphaFoldDB" id="A0ABD2XRY6"/>
<reference evidence="1 2" key="1">
    <citation type="submission" date="2024-11" db="EMBL/GenBank/DDBJ databases">
        <title>A near-complete genome assembly of Cinchona calisaya.</title>
        <authorList>
            <person name="Lian D.C."/>
            <person name="Zhao X.W."/>
            <person name="Wei L."/>
        </authorList>
    </citation>
    <scope>NUCLEOTIDE SEQUENCE [LARGE SCALE GENOMIC DNA]</scope>
    <source>
        <tissue evidence="1">Nenye</tissue>
    </source>
</reference>
<organism evidence="1 2">
    <name type="scientific">Cinchona calisaya</name>
    <dbReference type="NCBI Taxonomy" id="153742"/>
    <lineage>
        <taxon>Eukaryota</taxon>
        <taxon>Viridiplantae</taxon>
        <taxon>Streptophyta</taxon>
        <taxon>Embryophyta</taxon>
        <taxon>Tracheophyta</taxon>
        <taxon>Spermatophyta</taxon>
        <taxon>Magnoliopsida</taxon>
        <taxon>eudicotyledons</taxon>
        <taxon>Gunneridae</taxon>
        <taxon>Pentapetalae</taxon>
        <taxon>asterids</taxon>
        <taxon>lamiids</taxon>
        <taxon>Gentianales</taxon>
        <taxon>Rubiaceae</taxon>
        <taxon>Cinchonoideae</taxon>
        <taxon>Cinchoneae</taxon>
        <taxon>Cinchona</taxon>
    </lineage>
</organism>
<dbReference type="InterPro" id="IPR014729">
    <property type="entry name" value="Rossmann-like_a/b/a_fold"/>
</dbReference>
<keyword evidence="2" id="KW-1185">Reference proteome</keyword>
<evidence type="ECO:0000313" key="2">
    <source>
        <dbReference type="Proteomes" id="UP001630127"/>
    </source>
</evidence>
<dbReference type="PANTHER" id="PTHR33563:SF9">
    <property type="entry name" value="USPA DOMAIN-CONTAINING PROTEIN"/>
    <property type="match status" value="1"/>
</dbReference>
<dbReference type="InterPro" id="IPR002812">
    <property type="entry name" value="DHQS"/>
</dbReference>